<gene>
    <name evidence="2" type="primary">ydeI</name>
    <name evidence="2" type="ordered locus">Bd1211</name>
</gene>
<dbReference type="InterPro" id="IPR016786">
    <property type="entry name" value="YdeI_bac"/>
</dbReference>
<dbReference type="AlphaFoldDB" id="Q6MNN3"/>
<dbReference type="Gene3D" id="3.90.1150.200">
    <property type="match status" value="1"/>
</dbReference>
<feature type="domain" description="YdhG-like" evidence="1">
    <location>
        <begin position="18"/>
        <end position="115"/>
    </location>
</feature>
<dbReference type="Pfam" id="PF13376">
    <property type="entry name" value="OmdA"/>
    <property type="match status" value="1"/>
</dbReference>
<dbReference type="RefSeq" id="WP_011163720.1">
    <property type="nucleotide sequence ID" value="NC_005363.1"/>
</dbReference>
<evidence type="ECO:0000313" key="2">
    <source>
        <dbReference type="EMBL" id="CAE79118.1"/>
    </source>
</evidence>
<keyword evidence="3" id="KW-1185">Reference proteome</keyword>
<dbReference type="KEGG" id="bba:Bd1211"/>
<dbReference type="PIRSF" id="PIRSF021308">
    <property type="entry name" value="UCP021308"/>
    <property type="match status" value="1"/>
</dbReference>
<dbReference type="Proteomes" id="UP000008080">
    <property type="component" value="Chromosome"/>
</dbReference>
<reference evidence="2 3" key="1">
    <citation type="journal article" date="2004" name="Science">
        <title>A predator unmasked: life cycle of Bdellovibrio bacteriovorus from a genomic perspective.</title>
        <authorList>
            <person name="Rendulic S."/>
            <person name="Jagtap P."/>
            <person name="Rosinus A."/>
            <person name="Eppinger M."/>
            <person name="Baar C."/>
            <person name="Lanz C."/>
            <person name="Keller H."/>
            <person name="Lambert C."/>
            <person name="Evans K.J."/>
            <person name="Goesmann A."/>
            <person name="Meyer F."/>
            <person name="Sockett R.E."/>
            <person name="Schuster S.C."/>
        </authorList>
    </citation>
    <scope>NUCLEOTIDE SEQUENCE [LARGE SCALE GENOMIC DNA]</scope>
    <source>
        <strain evidence="3">ATCC 15356 / DSM 50701 / NCIMB 9529 / HD100</strain>
    </source>
</reference>
<evidence type="ECO:0000259" key="1">
    <source>
        <dbReference type="Pfam" id="PF08818"/>
    </source>
</evidence>
<dbReference type="Pfam" id="PF08818">
    <property type="entry name" value="DUF1801"/>
    <property type="match status" value="1"/>
</dbReference>
<proteinExistence type="predicted"/>
<dbReference type="SUPFAM" id="SSF159888">
    <property type="entry name" value="YdhG-like"/>
    <property type="match status" value="1"/>
</dbReference>
<dbReference type="eggNOG" id="COG4430">
    <property type="taxonomic scope" value="Bacteria"/>
</dbReference>
<protein>
    <recommendedName>
        <fullName evidence="1">YdhG-like domain-containing protein</fullName>
    </recommendedName>
</protein>
<sequence>MSGKNAKVDAFIQSEKKWKEEVQLLRQIALDSGLSEDFKWSLPCYLHEDKNIAIIQNFKNSCALMFFQGSELKDSKKLLKSPGANSQSAKRFEFTSVADITKVKAAIRAYIKEAVKISEAEVKTQKKPAKMPALPAELKQALDKNKKLKAAFGKLTPGRQRLYLMHITSAKQAATRVSRVEKCIPRILQGLGLNDRP</sequence>
<dbReference type="InterPro" id="IPR014922">
    <property type="entry name" value="YdhG-like"/>
</dbReference>
<dbReference type="GeneID" id="93012247"/>
<organism evidence="2 3">
    <name type="scientific">Bdellovibrio bacteriovorus (strain ATCC 15356 / DSM 50701 / NCIMB 9529 / HD100)</name>
    <dbReference type="NCBI Taxonomy" id="264462"/>
    <lineage>
        <taxon>Bacteria</taxon>
        <taxon>Pseudomonadati</taxon>
        <taxon>Bdellovibrionota</taxon>
        <taxon>Bdellovibrionia</taxon>
        <taxon>Bdellovibrionales</taxon>
        <taxon>Pseudobdellovibrionaceae</taxon>
        <taxon>Bdellovibrio</taxon>
    </lineage>
</organism>
<name>Q6MNN3_BDEBA</name>
<evidence type="ECO:0000313" key="3">
    <source>
        <dbReference type="Proteomes" id="UP000008080"/>
    </source>
</evidence>
<dbReference type="HOGENOM" id="CLU_116201_0_0_7"/>
<accession>Q6MNN3</accession>
<dbReference type="EMBL" id="BX842649">
    <property type="protein sequence ID" value="CAE79118.1"/>
    <property type="molecule type" value="Genomic_DNA"/>
</dbReference>